<reference evidence="3 4" key="1">
    <citation type="submission" date="2018-01" db="EMBL/GenBank/DDBJ databases">
        <title>Halomonas endophytica sp. nov., isolated from storage liquid in the stems of Populus euphratica.</title>
        <authorList>
            <person name="Chen C."/>
        </authorList>
    </citation>
    <scope>NUCLEOTIDE SEQUENCE [LARGE SCALE GENOMIC DNA]</scope>
    <source>
        <strain evidence="3 4">DSM 26881</strain>
    </source>
</reference>
<dbReference type="GO" id="GO:0043683">
    <property type="term" value="P:type IV pilus assembly"/>
    <property type="evidence" value="ECO:0007669"/>
    <property type="project" value="InterPro"/>
</dbReference>
<dbReference type="InterPro" id="IPR031982">
    <property type="entry name" value="PilE-like"/>
</dbReference>
<feature type="region of interest" description="Disordered" evidence="1">
    <location>
        <begin position="1"/>
        <end position="22"/>
    </location>
</feature>
<sequence>METRRVTEQSTRRRPQAPSGTTRRAAGFTLIELMIAVAVIGILASIAYPSYTGYVERAKRTDAHAGLMEAAQQLERCYTVQASYTGCAYATTSPDGIYSIDATITNSGGGFDLEASTSEEDGCSASLTLNHQGVRGPAACW</sequence>
<feature type="transmembrane region" description="Helical" evidence="2">
    <location>
        <begin position="25"/>
        <end position="51"/>
    </location>
</feature>
<dbReference type="PANTHER" id="PTHR30093">
    <property type="entry name" value="GENERAL SECRETION PATHWAY PROTEIN G"/>
    <property type="match status" value="1"/>
</dbReference>
<dbReference type="PROSITE" id="PS00409">
    <property type="entry name" value="PROKAR_NTER_METHYL"/>
    <property type="match status" value="1"/>
</dbReference>
<evidence type="ECO:0000256" key="2">
    <source>
        <dbReference type="SAM" id="Phobius"/>
    </source>
</evidence>
<feature type="compositionally biased region" description="Basic and acidic residues" evidence="1">
    <location>
        <begin position="1"/>
        <end position="11"/>
    </location>
</feature>
<dbReference type="SUPFAM" id="SSF54523">
    <property type="entry name" value="Pili subunits"/>
    <property type="match status" value="1"/>
</dbReference>
<dbReference type="Proteomes" id="UP000235346">
    <property type="component" value="Unassembled WGS sequence"/>
</dbReference>
<keyword evidence="2" id="KW-1133">Transmembrane helix</keyword>
<keyword evidence="2" id="KW-0812">Transmembrane</keyword>
<dbReference type="OrthoDB" id="5296638at2"/>
<dbReference type="InterPro" id="IPR045584">
    <property type="entry name" value="Pilin-like"/>
</dbReference>
<comment type="caution">
    <text evidence="3">The sequence shown here is derived from an EMBL/GenBank/DDBJ whole genome shotgun (WGS) entry which is preliminary data.</text>
</comment>
<dbReference type="InterPro" id="IPR012902">
    <property type="entry name" value="N_methyl_site"/>
</dbReference>
<organism evidence="3 4">
    <name type="scientific">Halomonas heilongjiangensis</name>
    <dbReference type="NCBI Taxonomy" id="1387883"/>
    <lineage>
        <taxon>Bacteria</taxon>
        <taxon>Pseudomonadati</taxon>
        <taxon>Pseudomonadota</taxon>
        <taxon>Gammaproteobacteria</taxon>
        <taxon>Oceanospirillales</taxon>
        <taxon>Halomonadaceae</taxon>
        <taxon>Halomonas</taxon>
    </lineage>
</organism>
<dbReference type="Pfam" id="PF07963">
    <property type="entry name" value="N_methyl"/>
    <property type="match status" value="1"/>
</dbReference>
<evidence type="ECO:0000313" key="4">
    <source>
        <dbReference type="Proteomes" id="UP000235346"/>
    </source>
</evidence>
<gene>
    <name evidence="3" type="ORF">C1H66_04415</name>
</gene>
<dbReference type="Pfam" id="PF16732">
    <property type="entry name" value="ComP_DUS"/>
    <property type="match status" value="1"/>
</dbReference>
<keyword evidence="4" id="KW-1185">Reference proteome</keyword>
<name>A0A2N7TS25_9GAMM</name>
<protein>
    <submittedName>
        <fullName evidence="3">Methylation site containing protein</fullName>
    </submittedName>
</protein>
<proteinExistence type="predicted"/>
<keyword evidence="2" id="KW-0472">Membrane</keyword>
<dbReference type="AlphaFoldDB" id="A0A2N7TS25"/>
<dbReference type="Gene3D" id="3.30.700.10">
    <property type="entry name" value="Glycoprotein, Type 4 Pilin"/>
    <property type="match status" value="1"/>
</dbReference>
<dbReference type="EMBL" id="PNRE01000023">
    <property type="protein sequence ID" value="PMR70976.1"/>
    <property type="molecule type" value="Genomic_DNA"/>
</dbReference>
<dbReference type="PANTHER" id="PTHR30093:SF47">
    <property type="entry name" value="TYPE IV PILUS NON-CORE MINOR PILIN PILE"/>
    <property type="match status" value="1"/>
</dbReference>
<evidence type="ECO:0000256" key="1">
    <source>
        <dbReference type="SAM" id="MobiDB-lite"/>
    </source>
</evidence>
<evidence type="ECO:0000313" key="3">
    <source>
        <dbReference type="EMBL" id="PMR70976.1"/>
    </source>
</evidence>
<dbReference type="NCBIfam" id="TIGR02532">
    <property type="entry name" value="IV_pilin_GFxxxE"/>
    <property type="match status" value="1"/>
</dbReference>
<accession>A0A2N7TS25</accession>